<comment type="similarity">
    <text evidence="4">Belongs to the RNase E/G family.</text>
</comment>
<feature type="compositionally biased region" description="Polar residues" evidence="16">
    <location>
        <begin position="989"/>
        <end position="1000"/>
    </location>
</feature>
<dbReference type="InterPro" id="IPR019307">
    <property type="entry name" value="RNA-bd_AU-1/RNase_E/G"/>
</dbReference>
<proteinExistence type="inferred from homology"/>
<dbReference type="PANTHER" id="PTHR30001:SF0">
    <property type="entry name" value="RIBONUCLEASE G"/>
    <property type="match status" value="1"/>
</dbReference>
<feature type="compositionally biased region" description="Low complexity" evidence="16">
    <location>
        <begin position="141"/>
        <end position="160"/>
    </location>
</feature>
<feature type="compositionally biased region" description="Low complexity" evidence="16">
    <location>
        <begin position="1012"/>
        <end position="1038"/>
    </location>
</feature>
<feature type="compositionally biased region" description="Basic and acidic residues" evidence="16">
    <location>
        <begin position="295"/>
        <end position="330"/>
    </location>
</feature>
<dbReference type="Pfam" id="PF10150">
    <property type="entry name" value="RNase_E_G"/>
    <property type="match status" value="1"/>
</dbReference>
<feature type="compositionally biased region" description="Pro residues" evidence="16">
    <location>
        <begin position="207"/>
        <end position="217"/>
    </location>
</feature>
<feature type="compositionally biased region" description="Low complexity" evidence="16">
    <location>
        <begin position="21"/>
        <end position="52"/>
    </location>
</feature>
<feature type="compositionally biased region" description="Low complexity" evidence="16">
    <location>
        <begin position="1071"/>
        <end position="1083"/>
    </location>
</feature>
<feature type="compositionally biased region" description="Basic residues" evidence="16">
    <location>
        <begin position="87"/>
        <end position="97"/>
    </location>
</feature>
<dbReference type="GO" id="GO:0006364">
    <property type="term" value="P:rRNA processing"/>
    <property type="evidence" value="ECO:0007669"/>
    <property type="project" value="TreeGrafter"/>
</dbReference>
<organism evidence="18 19">
    <name type="scientific">Actinomadura pelletieri DSM 43383</name>
    <dbReference type="NCBI Taxonomy" id="1120940"/>
    <lineage>
        <taxon>Bacteria</taxon>
        <taxon>Bacillati</taxon>
        <taxon>Actinomycetota</taxon>
        <taxon>Actinomycetes</taxon>
        <taxon>Streptosporangiales</taxon>
        <taxon>Thermomonosporaceae</taxon>
        <taxon>Actinomadura</taxon>
    </lineage>
</organism>
<feature type="compositionally biased region" description="Low complexity" evidence="16">
    <location>
        <begin position="958"/>
        <end position="972"/>
    </location>
</feature>
<dbReference type="CDD" id="cd04453">
    <property type="entry name" value="S1_RNase_E"/>
    <property type="match status" value="1"/>
</dbReference>
<dbReference type="GO" id="GO:0005737">
    <property type="term" value="C:cytoplasm"/>
    <property type="evidence" value="ECO:0007669"/>
    <property type="project" value="UniProtKB-SubCell"/>
</dbReference>
<dbReference type="RefSeq" id="WP_121434507.1">
    <property type="nucleotide sequence ID" value="NZ_RBWU01000002.1"/>
</dbReference>
<evidence type="ECO:0000256" key="4">
    <source>
        <dbReference type="ARBA" id="ARBA00005522"/>
    </source>
</evidence>
<evidence type="ECO:0000256" key="5">
    <source>
        <dbReference type="ARBA" id="ARBA00022490"/>
    </source>
</evidence>
<evidence type="ECO:0000313" key="19">
    <source>
        <dbReference type="Proteomes" id="UP000274601"/>
    </source>
</evidence>
<dbReference type="PROSITE" id="PS50126">
    <property type="entry name" value="S1"/>
    <property type="match status" value="1"/>
</dbReference>
<keyword evidence="11" id="KW-0460">Magnesium</keyword>
<dbReference type="GO" id="GO:0006397">
    <property type="term" value="P:mRNA processing"/>
    <property type="evidence" value="ECO:0007669"/>
    <property type="project" value="UniProtKB-KW"/>
</dbReference>
<feature type="compositionally biased region" description="Basic and acidic residues" evidence="16">
    <location>
        <begin position="401"/>
        <end position="418"/>
    </location>
</feature>
<keyword evidence="12" id="KW-0694">RNA-binding</keyword>
<comment type="cofactor">
    <cofactor evidence="1">
        <name>Mg(2+)</name>
        <dbReference type="ChEBI" id="CHEBI:18420"/>
    </cofactor>
</comment>
<dbReference type="GO" id="GO:0008033">
    <property type="term" value="P:tRNA processing"/>
    <property type="evidence" value="ECO:0007669"/>
    <property type="project" value="UniProtKB-KW"/>
</dbReference>
<dbReference type="OrthoDB" id="9804278at2"/>
<keyword evidence="6" id="KW-0507">mRNA processing</keyword>
<keyword evidence="7" id="KW-0819">tRNA processing</keyword>
<feature type="region of interest" description="Disordered" evidence="16">
    <location>
        <begin position="841"/>
        <end position="1083"/>
    </location>
</feature>
<keyword evidence="5" id="KW-0963">Cytoplasm</keyword>
<feature type="compositionally biased region" description="Acidic residues" evidence="16">
    <location>
        <begin position="226"/>
        <end position="236"/>
    </location>
</feature>
<dbReference type="NCBIfam" id="TIGR00757">
    <property type="entry name" value="RNaseEG"/>
    <property type="match status" value="1"/>
</dbReference>
<evidence type="ECO:0000256" key="3">
    <source>
        <dbReference type="ARBA" id="ARBA00004496"/>
    </source>
</evidence>
<keyword evidence="9" id="KW-0378">Hydrolase</keyword>
<accession>A0A495QV28</accession>
<feature type="region of interest" description="Disordered" evidence="16">
    <location>
        <begin position="1"/>
        <end position="189"/>
    </location>
</feature>
<feature type="region of interest" description="Disordered" evidence="16">
    <location>
        <begin position="202"/>
        <end position="421"/>
    </location>
</feature>
<dbReference type="SUPFAM" id="SSF50249">
    <property type="entry name" value="Nucleic acid-binding proteins"/>
    <property type="match status" value="1"/>
</dbReference>
<dbReference type="InterPro" id="IPR012340">
    <property type="entry name" value="NA-bd_OB-fold"/>
</dbReference>
<dbReference type="FunFam" id="2.40.50.140:FF:000066">
    <property type="entry name" value="Ribonuclease E"/>
    <property type="match status" value="1"/>
</dbReference>
<evidence type="ECO:0000259" key="17">
    <source>
        <dbReference type="PROSITE" id="PS50126"/>
    </source>
</evidence>
<protein>
    <recommendedName>
        <fullName evidence="15">Ribonuclease E</fullName>
        <ecNumber evidence="14">3.1.26.12</ecNumber>
    </recommendedName>
</protein>
<evidence type="ECO:0000256" key="7">
    <source>
        <dbReference type="ARBA" id="ARBA00022694"/>
    </source>
</evidence>
<evidence type="ECO:0000313" key="18">
    <source>
        <dbReference type="EMBL" id="RKS77314.1"/>
    </source>
</evidence>
<evidence type="ECO:0000256" key="15">
    <source>
        <dbReference type="ARBA" id="ARBA00072999"/>
    </source>
</evidence>
<evidence type="ECO:0000256" key="16">
    <source>
        <dbReference type="SAM" id="MobiDB-lite"/>
    </source>
</evidence>
<keyword evidence="19" id="KW-1185">Reference proteome</keyword>
<name>A0A495QV28_9ACTN</name>
<evidence type="ECO:0000256" key="14">
    <source>
        <dbReference type="ARBA" id="ARBA00066879"/>
    </source>
</evidence>
<evidence type="ECO:0000256" key="8">
    <source>
        <dbReference type="ARBA" id="ARBA00022723"/>
    </source>
</evidence>
<feature type="domain" description="S1 motif" evidence="17">
    <location>
        <begin position="474"/>
        <end position="551"/>
    </location>
</feature>
<dbReference type="InterPro" id="IPR003029">
    <property type="entry name" value="S1_domain"/>
</dbReference>
<comment type="cofactor">
    <cofactor evidence="2">
        <name>Zn(2+)</name>
        <dbReference type="ChEBI" id="CHEBI:29105"/>
    </cofactor>
</comment>
<evidence type="ECO:0000256" key="11">
    <source>
        <dbReference type="ARBA" id="ARBA00022842"/>
    </source>
</evidence>
<dbReference type="InterPro" id="IPR004659">
    <property type="entry name" value="RNase_E/G"/>
</dbReference>
<feature type="compositionally biased region" description="Basic and acidic residues" evidence="16">
    <location>
        <begin position="851"/>
        <end position="861"/>
    </location>
</feature>
<dbReference type="GO" id="GO:0046872">
    <property type="term" value="F:metal ion binding"/>
    <property type="evidence" value="ECO:0007669"/>
    <property type="project" value="UniProtKB-KW"/>
</dbReference>
<feature type="compositionally biased region" description="Acidic residues" evidence="16">
    <location>
        <begin position="271"/>
        <end position="285"/>
    </location>
</feature>
<dbReference type="GO" id="GO:0008995">
    <property type="term" value="F:ribonuclease E activity"/>
    <property type="evidence" value="ECO:0007669"/>
    <property type="project" value="UniProtKB-EC"/>
</dbReference>
<keyword evidence="10" id="KW-0862">Zinc</keyword>
<comment type="caution">
    <text evidence="18">The sequence shown here is derived from an EMBL/GenBank/DDBJ whole genome shotgun (WGS) entry which is preliminary data.</text>
</comment>
<dbReference type="EC" id="3.1.26.12" evidence="14"/>
<dbReference type="PANTHER" id="PTHR30001">
    <property type="entry name" value="RIBONUCLEASE"/>
    <property type="match status" value="1"/>
</dbReference>
<dbReference type="EMBL" id="RBWU01000002">
    <property type="protein sequence ID" value="RKS77314.1"/>
    <property type="molecule type" value="Genomic_DNA"/>
</dbReference>
<feature type="compositionally biased region" description="Basic residues" evidence="16">
    <location>
        <begin position="350"/>
        <end position="359"/>
    </location>
</feature>
<dbReference type="SMART" id="SM00316">
    <property type="entry name" value="S1"/>
    <property type="match status" value="1"/>
</dbReference>
<feature type="compositionally biased region" description="Low complexity" evidence="16">
    <location>
        <begin position="889"/>
        <end position="920"/>
    </location>
</feature>
<feature type="compositionally biased region" description="Basic and acidic residues" evidence="16">
    <location>
        <begin position="869"/>
        <end position="885"/>
    </location>
</feature>
<evidence type="ECO:0000256" key="13">
    <source>
        <dbReference type="ARBA" id="ARBA00050524"/>
    </source>
</evidence>
<keyword evidence="8" id="KW-0479">Metal-binding</keyword>
<evidence type="ECO:0000256" key="12">
    <source>
        <dbReference type="ARBA" id="ARBA00022884"/>
    </source>
</evidence>
<reference evidence="18 19" key="1">
    <citation type="submission" date="2018-10" db="EMBL/GenBank/DDBJ databases">
        <title>Genomic Encyclopedia of Archaeal and Bacterial Type Strains, Phase II (KMG-II): from individual species to whole genera.</title>
        <authorList>
            <person name="Goeker M."/>
        </authorList>
    </citation>
    <scope>NUCLEOTIDE SEQUENCE [LARGE SCALE GENOMIC DNA]</scope>
    <source>
        <strain evidence="18 19">DSM 43383</strain>
    </source>
</reference>
<gene>
    <name evidence="18" type="ORF">BZB76_2695</name>
</gene>
<dbReference type="GO" id="GO:0003723">
    <property type="term" value="F:RNA binding"/>
    <property type="evidence" value="ECO:0007669"/>
    <property type="project" value="UniProtKB-KW"/>
</dbReference>
<comment type="subcellular location">
    <subcellularLocation>
        <location evidence="3">Cytoplasm</location>
    </subcellularLocation>
</comment>
<sequence length="1083" mass="115701">MLENEADSANAEGTDNDTTDDPTNANTGNANTGNANTGSTGDASAAAETGTETEAKARARRASRPAGPPPEAPEGPAAEEAPEPPKRTTRTRTRTRSGKAAETPEPVPMTGAEVSPDTETEPEGEEPPPTRTRTRTRRRTSSASSASSSASEAAEPSVAPTVPPVPEVPPAPTGVEPSAGPVSEIEPAAGVGVPGVTFQAPMVVFQPPQPKAGPPARPQDERETAEQDAADEEHDERDDRVSGEDDSDDRPSRRRRRRGGRGRGRGGKEGADDEAQADEVEEKDEEPAKAGAKTAKKEKAPKKDKDRAAKGKDSKDAKADKSDKADKAEQDGADESDEGEEDDASQNGTSRRRRRRRRRSGADAEGGNGTDDPPNTVVHVRSAREARAAAEDEVQSVRGSTRLEAKKQRRREGREQGRRRPPVITEAEFLARREAVERVMVVRKEGERTQIAVLEDDVLVEHYVNRATHQSYVGNVYLGKVQNVLPSMEAAFVDIGKGRNAVLYAGEVNWDASGLEGQPRRIESALKSGQSVLVQVTKDPLGHKGARLTSQVSLPGRYLVYVPDGSMTGISRKLPDKERSRLKSILKKVMPENAGVIVRTAAEGATEEELARDVSRLAAQWDNIQKKVKTASAPSLLYGEPDLTIRVVRDIFNEDFSKLVVSGADAWDTVSDYVQYVAPHLADRVERWTSDQDALSAYRIDEQIAKALDRKVWLPSGGSLVIDRTEAMTVIDVNTGKFTGQGGNLEETVTRNNLEAAEEIVRQLRLRDVGGIVVIDFIDMVLESNRDLVLRRLVECLSRDRTKHQVAEVTSLGLVQMTRKRVGQGLLEAFSETCESCGGRGIHVHLSPVEPKPEKAAGKESGRRRRRKGEIERVVEEKLAEHETRAVTPAEPAAKPEPAAQRSEAPEPAEAIRAVAEAPAEPAPSAAPEPARTRRRRSGPAKRPAGPPPEFDGDESPAQAAVEAAQAAKETAGTSPAALDAAEPVPVTPNGTEPTATTASGAEPSGPEAADAEATGTEPSSTEPSSTEAAGTESAGTELNGSAPIVSEANGVGTAEPEEEPVTRRRRVRRASAAAPTAEADAE</sequence>
<evidence type="ECO:0000256" key="10">
    <source>
        <dbReference type="ARBA" id="ARBA00022833"/>
    </source>
</evidence>
<evidence type="ECO:0000256" key="1">
    <source>
        <dbReference type="ARBA" id="ARBA00001946"/>
    </source>
</evidence>
<feature type="compositionally biased region" description="Basic residues" evidence="16">
    <location>
        <begin position="252"/>
        <end position="265"/>
    </location>
</feature>
<feature type="compositionally biased region" description="Pro residues" evidence="16">
    <location>
        <begin position="161"/>
        <end position="172"/>
    </location>
</feature>
<dbReference type="AlphaFoldDB" id="A0A495QV28"/>
<comment type="catalytic activity">
    <reaction evidence="13">
        <text>Endonucleolytic cleavage of single-stranded RNA in A- and U-rich regions.</text>
        <dbReference type="EC" id="3.1.26.12"/>
    </reaction>
</comment>
<dbReference type="Gene3D" id="2.40.50.140">
    <property type="entry name" value="Nucleic acid-binding proteins"/>
    <property type="match status" value="1"/>
</dbReference>
<evidence type="ECO:0000256" key="6">
    <source>
        <dbReference type="ARBA" id="ARBA00022664"/>
    </source>
</evidence>
<feature type="compositionally biased region" description="Acidic residues" evidence="16">
    <location>
        <begin position="116"/>
        <end position="126"/>
    </location>
</feature>
<dbReference type="Proteomes" id="UP000274601">
    <property type="component" value="Unassembled WGS sequence"/>
</dbReference>
<evidence type="ECO:0000256" key="9">
    <source>
        <dbReference type="ARBA" id="ARBA00022801"/>
    </source>
</evidence>
<feature type="compositionally biased region" description="Acidic residues" evidence="16">
    <location>
        <begin position="331"/>
        <end position="344"/>
    </location>
</feature>
<evidence type="ECO:0000256" key="2">
    <source>
        <dbReference type="ARBA" id="ARBA00001947"/>
    </source>
</evidence>